<dbReference type="Proteomes" id="UP001501578">
    <property type="component" value="Unassembled WGS sequence"/>
</dbReference>
<keyword evidence="1" id="KW-0812">Transmembrane</keyword>
<keyword evidence="1" id="KW-0472">Membrane</keyword>
<accession>A0ABP4ASV7</accession>
<sequence>MQETAVTDLPSVVIPITIVLLLTVTVTLCIRFYFRYERHRTEVLTAELARNREQAERAVRQQEHSQTQIAELTARIAALEHLLRNVG</sequence>
<evidence type="ECO:0008006" key="4">
    <source>
        <dbReference type="Google" id="ProtNLM"/>
    </source>
</evidence>
<proteinExistence type="predicted"/>
<organism evidence="2 3">
    <name type="scientific">Nonomuraea longicatena</name>
    <dbReference type="NCBI Taxonomy" id="83682"/>
    <lineage>
        <taxon>Bacteria</taxon>
        <taxon>Bacillati</taxon>
        <taxon>Actinomycetota</taxon>
        <taxon>Actinomycetes</taxon>
        <taxon>Streptosporangiales</taxon>
        <taxon>Streptosporangiaceae</taxon>
        <taxon>Nonomuraea</taxon>
    </lineage>
</organism>
<reference evidence="3" key="1">
    <citation type="journal article" date="2019" name="Int. J. Syst. Evol. Microbiol.">
        <title>The Global Catalogue of Microorganisms (GCM) 10K type strain sequencing project: providing services to taxonomists for standard genome sequencing and annotation.</title>
        <authorList>
            <consortium name="The Broad Institute Genomics Platform"/>
            <consortium name="The Broad Institute Genome Sequencing Center for Infectious Disease"/>
            <person name="Wu L."/>
            <person name="Ma J."/>
        </authorList>
    </citation>
    <scope>NUCLEOTIDE SEQUENCE [LARGE SCALE GENOMIC DNA]</scope>
    <source>
        <strain evidence="3">JCM 11136</strain>
    </source>
</reference>
<evidence type="ECO:0000313" key="2">
    <source>
        <dbReference type="EMBL" id="GAA0940707.1"/>
    </source>
</evidence>
<evidence type="ECO:0000256" key="1">
    <source>
        <dbReference type="SAM" id="Phobius"/>
    </source>
</evidence>
<feature type="transmembrane region" description="Helical" evidence="1">
    <location>
        <begin position="12"/>
        <end position="34"/>
    </location>
</feature>
<keyword evidence="1" id="KW-1133">Transmembrane helix</keyword>
<protein>
    <recommendedName>
        <fullName evidence="4">Secreted protein</fullName>
    </recommendedName>
</protein>
<keyword evidence="3" id="KW-1185">Reference proteome</keyword>
<evidence type="ECO:0000313" key="3">
    <source>
        <dbReference type="Proteomes" id="UP001501578"/>
    </source>
</evidence>
<dbReference type="EMBL" id="BAAAHQ010000027">
    <property type="protein sequence ID" value="GAA0940707.1"/>
    <property type="molecule type" value="Genomic_DNA"/>
</dbReference>
<name>A0ABP4ASV7_9ACTN</name>
<gene>
    <name evidence="2" type="ORF">GCM10009560_52200</name>
</gene>
<comment type="caution">
    <text evidence="2">The sequence shown here is derived from an EMBL/GenBank/DDBJ whole genome shotgun (WGS) entry which is preliminary data.</text>
</comment>